<proteinExistence type="predicted"/>
<evidence type="ECO:0000256" key="1">
    <source>
        <dbReference type="SAM" id="Phobius"/>
    </source>
</evidence>
<evidence type="ECO:0000313" key="2">
    <source>
        <dbReference type="EMBL" id="UXD88127.1"/>
    </source>
</evidence>
<feature type="transmembrane region" description="Helical" evidence="1">
    <location>
        <begin position="40"/>
        <end position="59"/>
    </location>
</feature>
<evidence type="ECO:0000313" key="3">
    <source>
        <dbReference type="Proteomes" id="UP001065322"/>
    </source>
</evidence>
<keyword evidence="1" id="KW-0812">Transmembrane</keyword>
<keyword evidence="1" id="KW-0472">Membrane</keyword>
<feature type="transmembrane region" description="Helical" evidence="1">
    <location>
        <begin position="16"/>
        <end position="34"/>
    </location>
</feature>
<dbReference type="EMBL" id="CP054475">
    <property type="protein sequence ID" value="UXD88127.1"/>
    <property type="molecule type" value="Genomic_DNA"/>
</dbReference>
<dbReference type="RefSeq" id="WP_260996877.1">
    <property type="nucleotide sequence ID" value="NZ_CP054475.1"/>
</dbReference>
<dbReference type="Proteomes" id="UP001065322">
    <property type="component" value="Chromosome"/>
</dbReference>
<gene>
    <name evidence="2" type="ORF">HUF19_12120</name>
</gene>
<protein>
    <submittedName>
        <fullName evidence="2">Uncharacterized protein</fullName>
    </submittedName>
</protein>
<accession>A0ABY6ABI8</accession>
<organism evidence="2 3">
    <name type="scientific">Thalassolituus hydrocarboniclasticus</name>
    <dbReference type="NCBI Taxonomy" id="2742796"/>
    <lineage>
        <taxon>Bacteria</taxon>
        <taxon>Pseudomonadati</taxon>
        <taxon>Pseudomonadota</taxon>
        <taxon>Gammaproteobacteria</taxon>
        <taxon>Oceanospirillales</taxon>
        <taxon>Oceanospirillaceae</taxon>
        <taxon>Thalassolituus</taxon>
    </lineage>
</organism>
<name>A0ABY6ABI8_9GAMM</name>
<keyword evidence="3" id="KW-1185">Reference proteome</keyword>
<keyword evidence="1" id="KW-1133">Transmembrane helix</keyword>
<reference evidence="3" key="1">
    <citation type="submission" date="2020-06" db="EMBL/GenBank/DDBJ databases">
        <title>Thalassolituus marinus alknpb1M-1, a hydrocarbon-degrading bacterium isolated from the deep-sea overlying water using an in-situ strategy from the South China Sea basin.</title>
        <authorList>
            <person name="Dong C."/>
            <person name="Chen Y."/>
            <person name="Shao Z."/>
        </authorList>
    </citation>
    <scope>NUCLEOTIDE SEQUENCE [LARGE SCALE GENOMIC DNA]</scope>
    <source>
        <strain evidence="3">alknpb1M-1</strain>
    </source>
</reference>
<sequence length="156" mass="17704">MVAYELTVSAPRQVRMLQMLLYYSIAFLVAWLVSSDQPPVVLWPVTALALPLLLWLQWWEHKRHHHQQQRVKTLLRYDDGQLFIAPHANHPALTLAAADIRKVLTGPGYIAVEGDYPIARSLSLPVQADTRERDKAIEDIIAALLQDNPALAVIRE</sequence>